<dbReference type="RefSeq" id="XP_007390651.1">
    <property type="nucleotide sequence ID" value="XM_007390589.1"/>
</dbReference>
<dbReference type="AlphaFoldDB" id="K5WB86"/>
<reference evidence="3 4" key="1">
    <citation type="journal article" date="2012" name="BMC Genomics">
        <title>Comparative genomics of the white-rot fungi, Phanerochaete carnosa and P. chrysosporium, to elucidate the genetic basis of the distinct wood types they colonize.</title>
        <authorList>
            <person name="Suzuki H."/>
            <person name="MacDonald J."/>
            <person name="Syed K."/>
            <person name="Salamov A."/>
            <person name="Hori C."/>
            <person name="Aerts A."/>
            <person name="Henrissat B."/>
            <person name="Wiebenga A."/>
            <person name="vanKuyk P.A."/>
            <person name="Barry K."/>
            <person name="Lindquist E."/>
            <person name="LaButti K."/>
            <person name="Lapidus A."/>
            <person name="Lucas S."/>
            <person name="Coutinho P."/>
            <person name="Gong Y."/>
            <person name="Samejima M."/>
            <person name="Mahadevan R."/>
            <person name="Abou-Zaid M."/>
            <person name="de Vries R.P."/>
            <person name="Igarashi K."/>
            <person name="Yadav J.S."/>
            <person name="Grigoriev I.V."/>
            <person name="Master E.R."/>
        </authorList>
    </citation>
    <scope>NUCLEOTIDE SEQUENCE [LARGE SCALE GENOMIC DNA]</scope>
    <source>
        <strain evidence="3 4">HHB-10118-sp</strain>
    </source>
</reference>
<dbReference type="PROSITE" id="PS51375">
    <property type="entry name" value="PPR"/>
    <property type="match status" value="2"/>
</dbReference>
<dbReference type="Proteomes" id="UP000008370">
    <property type="component" value="Unassembled WGS sequence"/>
</dbReference>
<feature type="repeat" description="PPR" evidence="2">
    <location>
        <begin position="340"/>
        <end position="377"/>
    </location>
</feature>
<dbReference type="OrthoDB" id="185373at2759"/>
<dbReference type="HOGENOM" id="CLU_022893_0_0_1"/>
<dbReference type="EMBL" id="JH930468">
    <property type="protein sequence ID" value="EKM61223.1"/>
    <property type="molecule type" value="Genomic_DNA"/>
</dbReference>
<dbReference type="Gene3D" id="1.25.40.10">
    <property type="entry name" value="Tetratricopeptide repeat domain"/>
    <property type="match status" value="3"/>
</dbReference>
<evidence type="ECO:0000313" key="4">
    <source>
        <dbReference type="Proteomes" id="UP000008370"/>
    </source>
</evidence>
<dbReference type="GO" id="GO:0003729">
    <property type="term" value="F:mRNA binding"/>
    <property type="evidence" value="ECO:0007669"/>
    <property type="project" value="TreeGrafter"/>
</dbReference>
<dbReference type="InterPro" id="IPR002885">
    <property type="entry name" value="PPR_rpt"/>
</dbReference>
<dbReference type="Pfam" id="PF13041">
    <property type="entry name" value="PPR_2"/>
    <property type="match status" value="2"/>
</dbReference>
<accession>K5WB86</accession>
<dbReference type="InParanoid" id="K5WB86"/>
<feature type="repeat" description="PPR" evidence="2">
    <location>
        <begin position="40"/>
        <end position="74"/>
    </location>
</feature>
<proteinExistence type="predicted"/>
<keyword evidence="1" id="KW-0677">Repeat</keyword>
<gene>
    <name evidence="3" type="ORF">PHACADRAFT_247697</name>
</gene>
<keyword evidence="4" id="KW-1185">Reference proteome</keyword>
<dbReference type="NCBIfam" id="TIGR00756">
    <property type="entry name" value="PPR"/>
    <property type="match status" value="1"/>
</dbReference>
<dbReference type="InterPro" id="IPR011990">
    <property type="entry name" value="TPR-like_helical_dom_sf"/>
</dbReference>
<dbReference type="PANTHER" id="PTHR47932:SF74">
    <property type="entry name" value="BOX HELICASE FAMILY PROTEIN, PUTATIVE, EXPRESSED-RELATED"/>
    <property type="match status" value="1"/>
</dbReference>
<evidence type="ECO:0008006" key="5">
    <source>
        <dbReference type="Google" id="ProtNLM"/>
    </source>
</evidence>
<evidence type="ECO:0000313" key="3">
    <source>
        <dbReference type="EMBL" id="EKM61223.1"/>
    </source>
</evidence>
<sequence>MSDKNLQELYEHIVGALRESQPWLTMDPSAVSERTPVLLPDFAWSILLRAFMHCRKLDLAERLWDDMTKLGVQPTMDVWTSLLDGYAELRMADRALVTWKLLRQGSTQPSVMAYRALIYGLFNSGRPAQAMERFEEFSALLKRGFYQNDSSALLILYNTVIYWLLANSGEADAQALLRQMEDSGPKPDVVSYNTFMRYYAKVSKPGAIGTVMRRMEAVGVAADVVTYSTVLTALLPVEKDAASVVRTLMKTFGVQLNIVTYTTIISHFVKEESDAGLEAALELLRMMEAEEDESLHPNAVTYTTILSAIHRRQHWLNRQTQEEYVRHLTDRMKKRDLMHSKVTYNMLIKACLENPNPDGVQHALKYYREMVRNNVPIREDTRFLLLKGLARRGAWDEADTIVEEIENSGRVISTWLGNAIATVRNRDYERRPSRRTFRH</sequence>
<name>K5WB86_PHACS</name>
<evidence type="ECO:0000256" key="2">
    <source>
        <dbReference type="PROSITE-ProRule" id="PRU00708"/>
    </source>
</evidence>
<dbReference type="Pfam" id="PF13812">
    <property type="entry name" value="PPR_3"/>
    <property type="match status" value="1"/>
</dbReference>
<organism evidence="3 4">
    <name type="scientific">Phanerochaete carnosa (strain HHB-10118-sp)</name>
    <name type="common">White-rot fungus</name>
    <name type="synonym">Peniophora carnosa</name>
    <dbReference type="NCBI Taxonomy" id="650164"/>
    <lineage>
        <taxon>Eukaryota</taxon>
        <taxon>Fungi</taxon>
        <taxon>Dikarya</taxon>
        <taxon>Basidiomycota</taxon>
        <taxon>Agaricomycotina</taxon>
        <taxon>Agaricomycetes</taxon>
        <taxon>Polyporales</taxon>
        <taxon>Phanerochaetaceae</taxon>
        <taxon>Phanerochaete</taxon>
    </lineage>
</organism>
<dbReference type="KEGG" id="pco:PHACADRAFT_247697"/>
<evidence type="ECO:0000256" key="1">
    <source>
        <dbReference type="ARBA" id="ARBA00022737"/>
    </source>
</evidence>
<dbReference type="PANTHER" id="PTHR47932">
    <property type="entry name" value="ATPASE EXPRESSION PROTEIN 3"/>
    <property type="match status" value="1"/>
</dbReference>
<dbReference type="GeneID" id="18914158"/>
<protein>
    <recommendedName>
        <fullName evidence="5">Pentacotripeptide-repeat region of PRORP domain-containing protein</fullName>
    </recommendedName>
</protein>